<dbReference type="Proteomes" id="UP000620559">
    <property type="component" value="Unassembled WGS sequence"/>
</dbReference>
<sequence>MQPPEEHFRKLEAIFQKHAEALESEIRALQQADETAQWSSAWKKIYNWRFAHAFARQKVFRNWGADAAAWGLLPEIFYPNRGNQQG</sequence>
<organism evidence="1 2">
    <name type="scientific">Plectonema cf. radiosum LEGE 06105</name>
    <dbReference type="NCBI Taxonomy" id="945769"/>
    <lineage>
        <taxon>Bacteria</taxon>
        <taxon>Bacillati</taxon>
        <taxon>Cyanobacteriota</taxon>
        <taxon>Cyanophyceae</taxon>
        <taxon>Oscillatoriophycideae</taxon>
        <taxon>Oscillatoriales</taxon>
        <taxon>Microcoleaceae</taxon>
        <taxon>Plectonema</taxon>
    </lineage>
</organism>
<gene>
    <name evidence="1" type="ORF">IQ247_27275</name>
</gene>
<accession>A0A8J7FD36</accession>
<name>A0A8J7FD36_9CYAN</name>
<comment type="caution">
    <text evidence="1">The sequence shown here is derived from an EMBL/GenBank/DDBJ whole genome shotgun (WGS) entry which is preliminary data.</text>
</comment>
<proteinExistence type="predicted"/>
<reference evidence="1" key="1">
    <citation type="submission" date="2020-10" db="EMBL/GenBank/DDBJ databases">
        <authorList>
            <person name="Castelo-Branco R."/>
            <person name="Eusebio N."/>
            <person name="Adriana R."/>
            <person name="Vieira A."/>
            <person name="Brugerolle De Fraissinette N."/>
            <person name="Rezende De Castro R."/>
            <person name="Schneider M.P."/>
            <person name="Vasconcelos V."/>
            <person name="Leao P.N."/>
        </authorList>
    </citation>
    <scope>NUCLEOTIDE SEQUENCE</scope>
    <source>
        <strain evidence="1">LEGE 06105</strain>
    </source>
</reference>
<dbReference type="AlphaFoldDB" id="A0A8J7FD36"/>
<dbReference type="EMBL" id="JADEWL010000157">
    <property type="protein sequence ID" value="MBE9216319.1"/>
    <property type="molecule type" value="Genomic_DNA"/>
</dbReference>
<keyword evidence="2" id="KW-1185">Reference proteome</keyword>
<evidence type="ECO:0000313" key="1">
    <source>
        <dbReference type="EMBL" id="MBE9216319.1"/>
    </source>
</evidence>
<dbReference type="RefSeq" id="WP_193924813.1">
    <property type="nucleotide sequence ID" value="NZ_JADEWL010000157.1"/>
</dbReference>
<protein>
    <submittedName>
        <fullName evidence="1">Uncharacterized protein</fullName>
    </submittedName>
</protein>
<evidence type="ECO:0000313" key="2">
    <source>
        <dbReference type="Proteomes" id="UP000620559"/>
    </source>
</evidence>